<dbReference type="Proteomes" id="UP000241587">
    <property type="component" value="Unassembled WGS sequence"/>
</dbReference>
<gene>
    <name evidence="2" type="ORF">FCULG_00007273</name>
</gene>
<evidence type="ECO:0000313" key="2">
    <source>
        <dbReference type="EMBL" id="PTD06529.1"/>
    </source>
</evidence>
<reference evidence="2 3" key="1">
    <citation type="submission" date="2018-02" db="EMBL/GenBank/DDBJ databases">
        <title>Fusarium culmorum secondary metabolites in fungal-bacterial-plant interactions.</title>
        <authorList>
            <person name="Schmidt R."/>
        </authorList>
    </citation>
    <scope>NUCLEOTIDE SEQUENCE [LARGE SCALE GENOMIC DNA]</scope>
    <source>
        <strain evidence="2 3">PV</strain>
    </source>
</reference>
<dbReference type="OMA" id="HEAQDIT"/>
<keyword evidence="3" id="KW-1185">Reference proteome</keyword>
<feature type="compositionally biased region" description="Basic and acidic residues" evidence="1">
    <location>
        <begin position="385"/>
        <end position="395"/>
    </location>
</feature>
<dbReference type="AlphaFoldDB" id="A0A2T4GSN7"/>
<protein>
    <submittedName>
        <fullName evidence="2">Uncharacterized protein</fullName>
    </submittedName>
</protein>
<proteinExistence type="predicted"/>
<feature type="region of interest" description="Disordered" evidence="1">
    <location>
        <begin position="348"/>
        <end position="395"/>
    </location>
</feature>
<organism evidence="2 3">
    <name type="scientific">Fusarium culmorum</name>
    <dbReference type="NCBI Taxonomy" id="5516"/>
    <lineage>
        <taxon>Eukaryota</taxon>
        <taxon>Fungi</taxon>
        <taxon>Dikarya</taxon>
        <taxon>Ascomycota</taxon>
        <taxon>Pezizomycotina</taxon>
        <taxon>Sordariomycetes</taxon>
        <taxon>Hypocreomycetidae</taxon>
        <taxon>Hypocreales</taxon>
        <taxon>Nectriaceae</taxon>
        <taxon>Fusarium</taxon>
    </lineage>
</organism>
<feature type="compositionally biased region" description="Basic residues" evidence="1">
    <location>
        <begin position="367"/>
        <end position="380"/>
    </location>
</feature>
<name>A0A2T4GSN7_FUSCU</name>
<dbReference type="Gene3D" id="3.60.10.10">
    <property type="entry name" value="Endonuclease/exonuclease/phosphatase"/>
    <property type="match status" value="1"/>
</dbReference>
<evidence type="ECO:0000313" key="3">
    <source>
        <dbReference type="Proteomes" id="UP000241587"/>
    </source>
</evidence>
<comment type="caution">
    <text evidence="2">The sequence shown here is derived from an EMBL/GenBank/DDBJ whole genome shotgun (WGS) entry which is preliminary data.</text>
</comment>
<dbReference type="EMBL" id="PVEM01000006">
    <property type="protein sequence ID" value="PTD06529.1"/>
    <property type="molecule type" value="Genomic_DNA"/>
</dbReference>
<dbReference type="InterPro" id="IPR036691">
    <property type="entry name" value="Endo/exonu/phosph_ase_sf"/>
</dbReference>
<accession>A0A2T4GSN7</accession>
<evidence type="ECO:0000256" key="1">
    <source>
        <dbReference type="SAM" id="MobiDB-lite"/>
    </source>
</evidence>
<dbReference type="OrthoDB" id="9975959at2759"/>
<sequence length="456" mass="50709">MNGLFSTRSFVISIHRNSRVLHLGQRYRGYGTLIGGNGYFNPRWQPQFQPEQQSTNLTRSYGTLPDASEINKVIDAELARRGDFRRVDEISDPEFNELYLQKFSYFHEDDEEPDTIPLKPQMYNIQSSSWVPSSNKAKAPERGRVLKIASLKLLSSAPTLAALRASAAIAHLRSMFGKTPLNLVVMLQQINQEVLEVILKDKWAQQNFVLSDTEPPYVDNKVDKLGGDKGDLKSSQYFTIMMISRNLPISNCFRLPLESEIKTDALVVDVPLPVSENDDRSNQSLRLCTTCIDSNDLDFEQLSEVSYLLLGMCSGEQSLVGGLVGGYLGEKDFHRDVMKGCNDVWDDESSVVPPVSKSSQKDITSGKGKRKGKSKSKGKGSKGSPHSDKTRKGEQSDTFLYRGLIETVALKEAHDTTGRLGRFGIGMKTKSGSDNVGVSDHFGITVGIKVIERFKP</sequence>